<dbReference type="EMBL" id="JAUEMJ010000015">
    <property type="protein sequence ID" value="MDN3243679.1"/>
    <property type="molecule type" value="Genomic_DNA"/>
</dbReference>
<keyword evidence="5" id="KW-1185">Reference proteome</keyword>
<dbReference type="InterPro" id="IPR000182">
    <property type="entry name" value="GNAT_dom"/>
</dbReference>
<organism evidence="3 5">
    <name type="scientific">Glycomyces tritici</name>
    <dbReference type="NCBI Taxonomy" id="2665176"/>
    <lineage>
        <taxon>Bacteria</taxon>
        <taxon>Bacillati</taxon>
        <taxon>Actinomycetota</taxon>
        <taxon>Actinomycetes</taxon>
        <taxon>Glycomycetales</taxon>
        <taxon>Glycomycetaceae</taxon>
        <taxon>Glycomyces</taxon>
    </lineage>
</organism>
<dbReference type="EMBL" id="JAUEMJ010000006">
    <property type="protein sequence ID" value="MDN3242097.1"/>
    <property type="molecule type" value="Genomic_DNA"/>
</dbReference>
<evidence type="ECO:0000313" key="5">
    <source>
        <dbReference type="Proteomes" id="UP001171902"/>
    </source>
</evidence>
<dbReference type="PROSITE" id="PS51186">
    <property type="entry name" value="GNAT"/>
    <property type="match status" value="1"/>
</dbReference>
<dbReference type="SUPFAM" id="SSF55729">
    <property type="entry name" value="Acyl-CoA N-acyltransferases (Nat)"/>
    <property type="match status" value="1"/>
</dbReference>
<feature type="domain" description="N-acetyltransferase" evidence="2">
    <location>
        <begin position="9"/>
        <end position="164"/>
    </location>
</feature>
<protein>
    <submittedName>
        <fullName evidence="3">GNAT family N-acetyltransferase</fullName>
    </submittedName>
</protein>
<dbReference type="CDD" id="cd04301">
    <property type="entry name" value="NAT_SF"/>
    <property type="match status" value="1"/>
</dbReference>
<comment type="caution">
    <text evidence="3">The sequence shown here is derived from an EMBL/GenBank/DDBJ whole genome shotgun (WGS) entry which is preliminary data.</text>
</comment>
<dbReference type="Gene3D" id="3.40.630.30">
    <property type="match status" value="1"/>
</dbReference>
<feature type="region of interest" description="Disordered" evidence="1">
    <location>
        <begin position="153"/>
        <end position="173"/>
    </location>
</feature>
<reference evidence="3" key="1">
    <citation type="submission" date="2023-06" db="EMBL/GenBank/DDBJ databases">
        <title>Gycomyces niveus sp.nov., a novel actinomycete isolated from soil in Shouguang.</title>
        <authorList>
            <person name="Yang X."/>
            <person name="Zhao J."/>
        </authorList>
    </citation>
    <scope>NUCLEOTIDE SEQUENCE</scope>
    <source>
        <strain evidence="3">NEAU C2</strain>
    </source>
</reference>
<evidence type="ECO:0000259" key="2">
    <source>
        <dbReference type="PROSITE" id="PS51186"/>
    </source>
</evidence>
<dbReference type="RefSeq" id="WP_289958997.1">
    <property type="nucleotide sequence ID" value="NZ_JAUEMJ010000006.1"/>
</dbReference>
<dbReference type="Proteomes" id="UP001171902">
    <property type="component" value="Unassembled WGS sequence"/>
</dbReference>
<evidence type="ECO:0000313" key="3">
    <source>
        <dbReference type="EMBL" id="MDN3242097.1"/>
    </source>
</evidence>
<dbReference type="Pfam" id="PF00583">
    <property type="entry name" value="Acetyltransf_1"/>
    <property type="match status" value="1"/>
</dbReference>
<evidence type="ECO:0000256" key="1">
    <source>
        <dbReference type="SAM" id="MobiDB-lite"/>
    </source>
</evidence>
<evidence type="ECO:0000313" key="4">
    <source>
        <dbReference type="EMBL" id="MDN3243679.1"/>
    </source>
</evidence>
<dbReference type="InterPro" id="IPR016181">
    <property type="entry name" value="Acyl_CoA_acyltransferase"/>
</dbReference>
<gene>
    <name evidence="3" type="ORF">QWI33_20410</name>
    <name evidence="4" type="ORF">QWI33_28470</name>
</gene>
<sequence length="183" mass="20208">MTEATAHAVTLARADDTDLPAFRKELQRAFTEAAAAYGIGGEEVPIPPDEDVRASCRAPGAAVHHVLLEGARIGGAVVRIDDRTHRNSLDFFYIAPEHHGRGIGLAAWKAIEAAYPQTEVWETGTPSFEQRNIHFYVNKCGFRIVEFFNAHHPDPHDPHGGEADDDHGEGPEGFFRFEKAMRP</sequence>
<accession>A0ABT7YTX5</accession>
<name>A0ABT7YTX5_9ACTN</name>
<feature type="compositionally biased region" description="Basic and acidic residues" evidence="1">
    <location>
        <begin position="153"/>
        <end position="162"/>
    </location>
</feature>
<proteinExistence type="predicted"/>